<protein>
    <submittedName>
        <fullName evidence="2">Secreted RxLR effector protein 161-like</fullName>
    </submittedName>
</protein>
<accession>A0ABM4VQB9</accession>
<name>A0ABM4VQB9_COFAR</name>
<evidence type="ECO:0000313" key="1">
    <source>
        <dbReference type="Proteomes" id="UP001652660"/>
    </source>
</evidence>
<dbReference type="Proteomes" id="UP001652660">
    <property type="component" value="Chromosome 9e"/>
</dbReference>
<reference evidence="2" key="1">
    <citation type="submission" date="2025-08" db="UniProtKB">
        <authorList>
            <consortium name="RefSeq"/>
        </authorList>
    </citation>
    <scope>IDENTIFICATION</scope>
    <source>
        <tissue evidence="2">Leaves</tissue>
    </source>
</reference>
<keyword evidence="1" id="KW-1185">Reference proteome</keyword>
<dbReference type="RefSeq" id="XP_071921712.1">
    <property type="nucleotide sequence ID" value="XM_072065611.1"/>
</dbReference>
<organism evidence="1 2">
    <name type="scientific">Coffea arabica</name>
    <name type="common">Arabian coffee</name>
    <dbReference type="NCBI Taxonomy" id="13443"/>
    <lineage>
        <taxon>Eukaryota</taxon>
        <taxon>Viridiplantae</taxon>
        <taxon>Streptophyta</taxon>
        <taxon>Embryophyta</taxon>
        <taxon>Tracheophyta</taxon>
        <taxon>Spermatophyta</taxon>
        <taxon>Magnoliopsida</taxon>
        <taxon>eudicotyledons</taxon>
        <taxon>Gunneridae</taxon>
        <taxon>Pentapetalae</taxon>
        <taxon>asterids</taxon>
        <taxon>lamiids</taxon>
        <taxon>Gentianales</taxon>
        <taxon>Rubiaceae</taxon>
        <taxon>Ixoroideae</taxon>
        <taxon>Gardenieae complex</taxon>
        <taxon>Bertiereae - Coffeeae clade</taxon>
        <taxon>Coffeeae</taxon>
        <taxon>Coffea</taxon>
    </lineage>
</organism>
<dbReference type="GeneID" id="140014560"/>
<gene>
    <name evidence="2" type="primary">LOC140014560</name>
</gene>
<proteinExistence type="predicted"/>
<sequence length="88" mass="9691">MARVPYSSAVGNIMYAMVCTRPDIAQVVSIVSRYMSCPDSDYAGDLDRRRSLSGYVFCIGKCAPIGAYVEKVEQFFGGTQNYAKVEIC</sequence>
<evidence type="ECO:0000313" key="2">
    <source>
        <dbReference type="RefSeq" id="XP_071921712.1"/>
    </source>
</evidence>